<keyword evidence="2" id="KW-1185">Reference proteome</keyword>
<evidence type="ECO:0000313" key="1">
    <source>
        <dbReference type="EMBL" id="SZX62604.1"/>
    </source>
</evidence>
<name>A0A383VD87_TETOB</name>
<reference evidence="1 2" key="1">
    <citation type="submission" date="2016-10" db="EMBL/GenBank/DDBJ databases">
        <authorList>
            <person name="Cai Z."/>
        </authorList>
    </citation>
    <scope>NUCLEOTIDE SEQUENCE [LARGE SCALE GENOMIC DNA]</scope>
</reference>
<dbReference type="EMBL" id="FNXT01000249">
    <property type="protein sequence ID" value="SZX62604.1"/>
    <property type="molecule type" value="Genomic_DNA"/>
</dbReference>
<dbReference type="AlphaFoldDB" id="A0A383VD87"/>
<dbReference type="Proteomes" id="UP000256970">
    <property type="component" value="Unassembled WGS sequence"/>
</dbReference>
<sequence>MLKALGAVSTAVSGDYSWVVMWRRLPLLLLWMAYWATSCSSERRGVAVRALQGCYRRLLQLKCGLQLGGYVAAAAAVDGLLGNELQQCVVRGLWHGGECAAGCHMAAA</sequence>
<organism evidence="1 2">
    <name type="scientific">Tetradesmus obliquus</name>
    <name type="common">Green alga</name>
    <name type="synonym">Acutodesmus obliquus</name>
    <dbReference type="NCBI Taxonomy" id="3088"/>
    <lineage>
        <taxon>Eukaryota</taxon>
        <taxon>Viridiplantae</taxon>
        <taxon>Chlorophyta</taxon>
        <taxon>core chlorophytes</taxon>
        <taxon>Chlorophyceae</taxon>
        <taxon>CS clade</taxon>
        <taxon>Sphaeropleales</taxon>
        <taxon>Scenedesmaceae</taxon>
        <taxon>Tetradesmus</taxon>
    </lineage>
</organism>
<protein>
    <submittedName>
        <fullName evidence="1">Uncharacterized protein</fullName>
    </submittedName>
</protein>
<proteinExistence type="predicted"/>
<gene>
    <name evidence="1" type="ORF">BQ4739_LOCUS3208</name>
</gene>
<evidence type="ECO:0000313" key="2">
    <source>
        <dbReference type="Proteomes" id="UP000256970"/>
    </source>
</evidence>
<accession>A0A383VD87</accession>